<protein>
    <recommendedName>
        <fullName evidence="2">histidine kinase</fullName>
        <ecNumber evidence="2">2.7.13.3</ecNumber>
    </recommendedName>
</protein>
<keyword evidence="5" id="KW-0547">Nucleotide-binding</keyword>
<keyword evidence="9" id="KW-0812">Transmembrane</keyword>
<evidence type="ECO:0000313" key="12">
    <source>
        <dbReference type="Proteomes" id="UP000306509"/>
    </source>
</evidence>
<dbReference type="Proteomes" id="UP000306509">
    <property type="component" value="Unassembled WGS sequence"/>
</dbReference>
<evidence type="ECO:0000259" key="10">
    <source>
        <dbReference type="Pfam" id="PF07730"/>
    </source>
</evidence>
<dbReference type="Gene3D" id="3.30.565.10">
    <property type="entry name" value="Histidine kinase-like ATPase, C-terminal domain"/>
    <property type="match status" value="1"/>
</dbReference>
<gene>
    <name evidence="11" type="primary">desK</name>
    <name evidence="11" type="ORF">DSM106044_03293</name>
</gene>
<evidence type="ECO:0000256" key="3">
    <source>
        <dbReference type="ARBA" id="ARBA00022553"/>
    </source>
</evidence>
<feature type="transmembrane region" description="Helical" evidence="9">
    <location>
        <begin position="83"/>
        <end position="99"/>
    </location>
</feature>
<dbReference type="CDD" id="cd16917">
    <property type="entry name" value="HATPase_UhpB-NarQ-NarX-like"/>
    <property type="match status" value="1"/>
</dbReference>
<dbReference type="Pfam" id="PF07730">
    <property type="entry name" value="HisKA_3"/>
    <property type="match status" value="1"/>
</dbReference>
<dbReference type="GO" id="GO:0000155">
    <property type="term" value="F:phosphorelay sensor kinase activity"/>
    <property type="evidence" value="ECO:0007669"/>
    <property type="project" value="InterPro"/>
</dbReference>
<evidence type="ECO:0000313" key="11">
    <source>
        <dbReference type="EMBL" id="TLC99861.1"/>
    </source>
</evidence>
<reference evidence="11 12" key="1">
    <citation type="journal article" date="2019" name="Anaerobe">
        <title>Detection of Robinsoniella peoriensis in multiple bone samples of a trauma patient.</title>
        <authorList>
            <person name="Schrottner P."/>
            <person name="Hartwich K."/>
            <person name="Bunk B."/>
            <person name="Schober I."/>
            <person name="Helbig S."/>
            <person name="Rudolph W.W."/>
            <person name="Gunzer F."/>
        </authorList>
    </citation>
    <scope>NUCLEOTIDE SEQUENCE [LARGE SCALE GENOMIC DNA]</scope>
    <source>
        <strain evidence="11 12">DSM 106044</strain>
    </source>
</reference>
<keyword evidence="9" id="KW-1133">Transmembrane helix</keyword>
<dbReference type="STRING" id="180332.GCA_000797495_00693"/>
<evidence type="ECO:0000256" key="1">
    <source>
        <dbReference type="ARBA" id="ARBA00000085"/>
    </source>
</evidence>
<keyword evidence="6 11" id="KW-0418">Kinase</keyword>
<dbReference type="GO" id="GO:0005524">
    <property type="term" value="F:ATP binding"/>
    <property type="evidence" value="ECO:0007669"/>
    <property type="project" value="UniProtKB-KW"/>
</dbReference>
<dbReference type="AlphaFoldDB" id="A0A4U8Q4V6"/>
<evidence type="ECO:0000256" key="4">
    <source>
        <dbReference type="ARBA" id="ARBA00022679"/>
    </source>
</evidence>
<dbReference type="PANTHER" id="PTHR24421:SF10">
    <property type="entry name" value="NITRATE_NITRITE SENSOR PROTEIN NARQ"/>
    <property type="match status" value="1"/>
</dbReference>
<proteinExistence type="predicted"/>
<dbReference type="InterPro" id="IPR011712">
    <property type="entry name" value="Sig_transdc_His_kin_sub3_dim/P"/>
</dbReference>
<name>A0A4U8Q4V6_9FIRM</name>
<dbReference type="GO" id="GO:0016020">
    <property type="term" value="C:membrane"/>
    <property type="evidence" value="ECO:0007669"/>
    <property type="project" value="InterPro"/>
</dbReference>
<dbReference type="InterPro" id="IPR036890">
    <property type="entry name" value="HATPase_C_sf"/>
</dbReference>
<dbReference type="EMBL" id="QGQD01000063">
    <property type="protein sequence ID" value="TLC99861.1"/>
    <property type="molecule type" value="Genomic_DNA"/>
</dbReference>
<dbReference type="RefSeq" id="WP_161597370.1">
    <property type="nucleotide sequence ID" value="NZ_QGQD01000063.1"/>
</dbReference>
<feature type="transmembrane region" description="Helical" evidence="9">
    <location>
        <begin position="49"/>
        <end position="76"/>
    </location>
</feature>
<keyword evidence="8" id="KW-0902">Two-component regulatory system</keyword>
<feature type="transmembrane region" description="Helical" evidence="9">
    <location>
        <begin position="105"/>
        <end position="121"/>
    </location>
</feature>
<accession>A0A4U8Q4V6</accession>
<evidence type="ECO:0000256" key="2">
    <source>
        <dbReference type="ARBA" id="ARBA00012438"/>
    </source>
</evidence>
<organism evidence="11 12">
    <name type="scientific">Robinsoniella peoriensis</name>
    <dbReference type="NCBI Taxonomy" id="180332"/>
    <lineage>
        <taxon>Bacteria</taxon>
        <taxon>Bacillati</taxon>
        <taxon>Bacillota</taxon>
        <taxon>Clostridia</taxon>
        <taxon>Lachnospirales</taxon>
        <taxon>Lachnospiraceae</taxon>
        <taxon>Robinsoniella</taxon>
    </lineage>
</organism>
<keyword evidence="9" id="KW-0472">Membrane</keyword>
<evidence type="ECO:0000256" key="7">
    <source>
        <dbReference type="ARBA" id="ARBA00022840"/>
    </source>
</evidence>
<feature type="transmembrane region" description="Helical" evidence="9">
    <location>
        <begin position="9"/>
        <end position="37"/>
    </location>
</feature>
<evidence type="ECO:0000256" key="8">
    <source>
        <dbReference type="ARBA" id="ARBA00023012"/>
    </source>
</evidence>
<keyword evidence="12" id="KW-1185">Reference proteome</keyword>
<evidence type="ECO:0000256" key="6">
    <source>
        <dbReference type="ARBA" id="ARBA00022777"/>
    </source>
</evidence>
<feature type="domain" description="Signal transduction histidine kinase subgroup 3 dimerisation and phosphoacceptor" evidence="10">
    <location>
        <begin position="169"/>
        <end position="232"/>
    </location>
</feature>
<comment type="catalytic activity">
    <reaction evidence="1">
        <text>ATP + protein L-histidine = ADP + protein N-phospho-L-histidine.</text>
        <dbReference type="EC" id="2.7.13.3"/>
    </reaction>
</comment>
<dbReference type="GO" id="GO:0046983">
    <property type="term" value="F:protein dimerization activity"/>
    <property type="evidence" value="ECO:0007669"/>
    <property type="project" value="InterPro"/>
</dbReference>
<sequence>MDTLIDKCIILICCCIFLIDSSLSILPVFVFVTAFGISCLNTYFDQLKVTVLTGCLYLFLCFLIPPFCLLLPLIIYDFCTWKLRILTIIGAAACFRYLAIDFHPLNLSVFVFFILSYLLCYRTETFQKLSQQLKISRDSSRELNLLLENKNKDLLEKQDYEIHLATLKERNRIAREIHDNVGHMLSRSILQTGALLAVNKDNSLKAPLLSVKDTLSCAMDSIRESVHDLHDDSIDLYDTIRTILKDYKTYETTLEYDMSDTIPRNVKYCFIMLIKEGLSNIVKHSDASNIVIIVREHPSFYQIHISDNGNPVPGNISSHGIGLENMQERVQALHGTFRTGIDHGFKIFASVPKTY</sequence>
<keyword evidence="3" id="KW-0597">Phosphoprotein</keyword>
<dbReference type="EC" id="2.7.13.3" evidence="2"/>
<evidence type="ECO:0000256" key="9">
    <source>
        <dbReference type="SAM" id="Phobius"/>
    </source>
</evidence>
<keyword evidence="4 11" id="KW-0808">Transferase</keyword>
<dbReference type="PANTHER" id="PTHR24421">
    <property type="entry name" value="NITRATE/NITRITE SENSOR PROTEIN NARX-RELATED"/>
    <property type="match status" value="1"/>
</dbReference>
<dbReference type="InterPro" id="IPR050482">
    <property type="entry name" value="Sensor_HK_TwoCompSys"/>
</dbReference>
<evidence type="ECO:0000256" key="5">
    <source>
        <dbReference type="ARBA" id="ARBA00022741"/>
    </source>
</evidence>
<comment type="caution">
    <text evidence="11">The sequence shown here is derived from an EMBL/GenBank/DDBJ whole genome shotgun (WGS) entry which is preliminary data.</text>
</comment>
<keyword evidence="7" id="KW-0067">ATP-binding</keyword>
<dbReference type="SUPFAM" id="SSF55874">
    <property type="entry name" value="ATPase domain of HSP90 chaperone/DNA topoisomerase II/histidine kinase"/>
    <property type="match status" value="1"/>
</dbReference>
<dbReference type="Gene3D" id="1.20.5.1930">
    <property type="match status" value="1"/>
</dbReference>